<keyword evidence="1" id="KW-0560">Oxidoreductase</keyword>
<keyword evidence="2" id="KW-1133">Transmembrane helix</keyword>
<sequence>MDAALTYVSIALSAYPLVICAMRYTINEMCYSKHESPLPYVASANGLLAYVTFRGGSLTTLALGMLLTAITYRFQVIGPVPEDEDMTGKVCIVTGSSSGIGQSTAEALVRMGAHVILACRSEKKALQARSEILARCPNGKGKAEFMPLDLASFASVRAFARAFEALGLPLHVLVNNAGVMQHERLLTADGYEMTLQANYLGHFLLTQLLLPALKRTNGGARIVNISSSMHWGERRFNFEDMQGERRYSMFGAYEQSKLAQLLSTMELDRRLSGQGVTVNAVHPGTVITNVTSGFHPLVRIGERFTTPLQYAFRKPRDAGAYTAVYCAVSPEVQSMSGKYFWHCREEMRSPLVDDRETQRKLWEVTEQIVAKSASAPR</sequence>
<gene>
    <name evidence="3" type="ORF">KFE25_004095</name>
</gene>
<evidence type="ECO:0000256" key="1">
    <source>
        <dbReference type="ARBA" id="ARBA00023002"/>
    </source>
</evidence>
<dbReference type="CDD" id="cd05327">
    <property type="entry name" value="retinol-DH_like_SDR_c_like"/>
    <property type="match status" value="1"/>
</dbReference>
<reference evidence="3" key="1">
    <citation type="submission" date="2021-05" db="EMBL/GenBank/DDBJ databases">
        <title>The genome of the haptophyte Pavlova lutheri (Diacronema luteri, Pavlovales) - a model for lipid biosynthesis in eukaryotic algae.</title>
        <authorList>
            <person name="Hulatt C.J."/>
            <person name="Posewitz M.C."/>
        </authorList>
    </citation>
    <scope>NUCLEOTIDE SEQUENCE</scope>
    <source>
        <strain evidence="3">NIVA-4/92</strain>
    </source>
</reference>
<dbReference type="InterPro" id="IPR036291">
    <property type="entry name" value="NAD(P)-bd_dom_sf"/>
</dbReference>
<evidence type="ECO:0000256" key="2">
    <source>
        <dbReference type="SAM" id="Phobius"/>
    </source>
</evidence>
<feature type="transmembrane region" description="Helical" evidence="2">
    <location>
        <begin position="47"/>
        <end position="72"/>
    </location>
</feature>
<dbReference type="Gene3D" id="3.40.50.720">
    <property type="entry name" value="NAD(P)-binding Rossmann-like Domain"/>
    <property type="match status" value="1"/>
</dbReference>
<dbReference type="PANTHER" id="PTHR43157:SF31">
    <property type="entry name" value="PHOSPHATIDYLINOSITOL-GLYCAN BIOSYNTHESIS CLASS F PROTEIN"/>
    <property type="match status" value="1"/>
</dbReference>
<dbReference type="GO" id="GO:0016491">
    <property type="term" value="F:oxidoreductase activity"/>
    <property type="evidence" value="ECO:0007669"/>
    <property type="project" value="UniProtKB-KW"/>
</dbReference>
<evidence type="ECO:0000313" key="3">
    <source>
        <dbReference type="EMBL" id="KAG8463822.1"/>
    </source>
</evidence>
<dbReference type="SUPFAM" id="SSF51735">
    <property type="entry name" value="NAD(P)-binding Rossmann-fold domains"/>
    <property type="match status" value="1"/>
</dbReference>
<accession>A0A8J6C6S1</accession>
<dbReference type="AlphaFoldDB" id="A0A8J6C6S1"/>
<dbReference type="OMA" id="SSKLEFM"/>
<keyword evidence="2" id="KW-0812">Transmembrane</keyword>
<keyword evidence="4" id="KW-1185">Reference proteome</keyword>
<name>A0A8J6C6S1_DIALT</name>
<feature type="transmembrane region" description="Helical" evidence="2">
    <location>
        <begin position="6"/>
        <end position="26"/>
    </location>
</feature>
<dbReference type="Pfam" id="PF00106">
    <property type="entry name" value="adh_short"/>
    <property type="match status" value="1"/>
</dbReference>
<dbReference type="EMBL" id="JAGTXO010000015">
    <property type="protein sequence ID" value="KAG8463822.1"/>
    <property type="molecule type" value="Genomic_DNA"/>
</dbReference>
<dbReference type="InterPro" id="IPR002347">
    <property type="entry name" value="SDR_fam"/>
</dbReference>
<dbReference type="PRINTS" id="PR00081">
    <property type="entry name" value="GDHRDH"/>
</dbReference>
<protein>
    <submittedName>
        <fullName evidence="3">Uncharacterized protein</fullName>
    </submittedName>
</protein>
<evidence type="ECO:0000313" key="4">
    <source>
        <dbReference type="Proteomes" id="UP000751190"/>
    </source>
</evidence>
<comment type="caution">
    <text evidence="3">The sequence shown here is derived from an EMBL/GenBank/DDBJ whole genome shotgun (WGS) entry which is preliminary data.</text>
</comment>
<proteinExistence type="predicted"/>
<dbReference type="OrthoDB" id="191139at2759"/>
<dbReference type="Proteomes" id="UP000751190">
    <property type="component" value="Unassembled WGS sequence"/>
</dbReference>
<dbReference type="PANTHER" id="PTHR43157">
    <property type="entry name" value="PHOSPHATIDYLINOSITOL-GLYCAN BIOSYNTHESIS CLASS F PROTEIN-RELATED"/>
    <property type="match status" value="1"/>
</dbReference>
<keyword evidence="2" id="KW-0472">Membrane</keyword>
<organism evidence="3 4">
    <name type="scientific">Diacronema lutheri</name>
    <name type="common">Unicellular marine alga</name>
    <name type="synonym">Monochrysis lutheri</name>
    <dbReference type="NCBI Taxonomy" id="2081491"/>
    <lineage>
        <taxon>Eukaryota</taxon>
        <taxon>Haptista</taxon>
        <taxon>Haptophyta</taxon>
        <taxon>Pavlovophyceae</taxon>
        <taxon>Pavlovales</taxon>
        <taxon>Pavlovaceae</taxon>
        <taxon>Diacronema</taxon>
    </lineage>
</organism>